<keyword evidence="2" id="KW-1185">Reference proteome</keyword>
<sequence length="200" mass="22844">MMRLQTFFIRNHFSSSSTLDDVISWLAVVVTCYAAGSKPILKLIFEGRNAHLHSSVLKPAHVLVKEVQFQIRCRLLGLDQEAASNRLTLATVDLPSHRHSPTTFLSLWFDMFQFFCNDVPDEKINNKRVFQNKNQIRKLGSADRRQRVRDKYIYTVSTLASFPSSATPSPRQAGPWGVYVSEQRFELVINLDLRLKSSGT</sequence>
<comment type="caution">
    <text evidence="1">The sequence shown here is derived from an EMBL/GenBank/DDBJ whole genome shotgun (WGS) entry which is preliminary data.</text>
</comment>
<dbReference type="Proteomes" id="UP000824890">
    <property type="component" value="Unassembled WGS sequence"/>
</dbReference>
<reference evidence="1 2" key="1">
    <citation type="submission" date="2021-05" db="EMBL/GenBank/DDBJ databases">
        <title>Genome Assembly of Synthetic Allotetraploid Brassica napus Reveals Homoeologous Exchanges between Subgenomes.</title>
        <authorList>
            <person name="Davis J.T."/>
        </authorList>
    </citation>
    <scope>NUCLEOTIDE SEQUENCE [LARGE SCALE GENOMIC DNA]</scope>
    <source>
        <strain evidence="2">cv. Da-Ae</strain>
        <tissue evidence="1">Seedling</tissue>
    </source>
</reference>
<name>A0ABQ8E8M6_BRANA</name>
<evidence type="ECO:0000313" key="2">
    <source>
        <dbReference type="Proteomes" id="UP000824890"/>
    </source>
</evidence>
<proteinExistence type="predicted"/>
<accession>A0ABQ8E8M6</accession>
<dbReference type="EMBL" id="JAGKQM010000002">
    <property type="protein sequence ID" value="KAH0937976.1"/>
    <property type="molecule type" value="Genomic_DNA"/>
</dbReference>
<gene>
    <name evidence="1" type="ORF">HID58_005437</name>
</gene>
<organism evidence="1 2">
    <name type="scientific">Brassica napus</name>
    <name type="common">Rape</name>
    <dbReference type="NCBI Taxonomy" id="3708"/>
    <lineage>
        <taxon>Eukaryota</taxon>
        <taxon>Viridiplantae</taxon>
        <taxon>Streptophyta</taxon>
        <taxon>Embryophyta</taxon>
        <taxon>Tracheophyta</taxon>
        <taxon>Spermatophyta</taxon>
        <taxon>Magnoliopsida</taxon>
        <taxon>eudicotyledons</taxon>
        <taxon>Gunneridae</taxon>
        <taxon>Pentapetalae</taxon>
        <taxon>rosids</taxon>
        <taxon>malvids</taxon>
        <taxon>Brassicales</taxon>
        <taxon>Brassicaceae</taxon>
        <taxon>Brassiceae</taxon>
        <taxon>Brassica</taxon>
    </lineage>
</organism>
<evidence type="ECO:0000313" key="1">
    <source>
        <dbReference type="EMBL" id="KAH0937976.1"/>
    </source>
</evidence>
<protein>
    <submittedName>
        <fullName evidence="1">Uncharacterized protein</fullName>
    </submittedName>
</protein>